<keyword evidence="4" id="KW-1185">Reference proteome</keyword>
<feature type="region of interest" description="Disordered" evidence="1">
    <location>
        <begin position="92"/>
        <end position="114"/>
    </location>
</feature>
<proteinExistence type="predicted"/>
<feature type="compositionally biased region" description="Basic residues" evidence="1">
    <location>
        <begin position="92"/>
        <end position="106"/>
    </location>
</feature>
<name>A0AAW1P2T8_9CHLO</name>
<dbReference type="Pfam" id="PF14328">
    <property type="entry name" value="DUF4385"/>
    <property type="match status" value="1"/>
</dbReference>
<gene>
    <name evidence="3" type="ORF">WJX73_001058</name>
    <name evidence="2" type="ORF">WJX73_007106</name>
</gene>
<evidence type="ECO:0000313" key="2">
    <source>
        <dbReference type="EMBL" id="KAK9786497.1"/>
    </source>
</evidence>
<evidence type="ECO:0008006" key="5">
    <source>
        <dbReference type="Google" id="ProtNLM"/>
    </source>
</evidence>
<evidence type="ECO:0000313" key="3">
    <source>
        <dbReference type="EMBL" id="KAK9802883.1"/>
    </source>
</evidence>
<comment type="caution">
    <text evidence="3">The sequence shown here is derived from an EMBL/GenBank/DDBJ whole genome shotgun (WGS) entry which is preliminary data.</text>
</comment>
<sequence>MGKKRKFDYDIDFANTDFRAHPELYQIGRGEQGVLSVQPYKDEILPKWRFKTPEIARESAEAIYNQFQEYSKARDFVGMDMARKFLQMGHTRSRRYANHKTGIKKGKGGETLPRDLDPVKAECAEIFKVKLEVVKQDSSYLSMKADHLLLEAKTTAEMAEAQSGDS</sequence>
<dbReference type="EMBL" id="JALJOQ010000065">
    <property type="protein sequence ID" value="KAK9802883.1"/>
    <property type="molecule type" value="Genomic_DNA"/>
</dbReference>
<accession>A0AAW1P2T8</accession>
<reference evidence="3 4" key="1">
    <citation type="journal article" date="2024" name="Nat. Commun.">
        <title>Phylogenomics reveals the evolutionary origins of lichenization in chlorophyte algae.</title>
        <authorList>
            <person name="Puginier C."/>
            <person name="Libourel C."/>
            <person name="Otte J."/>
            <person name="Skaloud P."/>
            <person name="Haon M."/>
            <person name="Grisel S."/>
            <person name="Petersen M."/>
            <person name="Berrin J.G."/>
            <person name="Delaux P.M."/>
            <person name="Dal Grande F."/>
            <person name="Keller J."/>
        </authorList>
    </citation>
    <scope>NUCLEOTIDE SEQUENCE [LARGE SCALE GENOMIC DNA]</scope>
    <source>
        <strain evidence="3 4">SAG 2036</strain>
    </source>
</reference>
<dbReference type="AlphaFoldDB" id="A0AAW1P2T8"/>
<evidence type="ECO:0000256" key="1">
    <source>
        <dbReference type="SAM" id="MobiDB-lite"/>
    </source>
</evidence>
<evidence type="ECO:0000313" key="4">
    <source>
        <dbReference type="Proteomes" id="UP001465755"/>
    </source>
</evidence>
<dbReference type="EMBL" id="JALJOQ010000271">
    <property type="protein sequence ID" value="KAK9786497.1"/>
    <property type="molecule type" value="Genomic_DNA"/>
</dbReference>
<reference evidence="3" key="2">
    <citation type="submission" date="2024-04" db="EMBL/GenBank/DDBJ databases">
        <authorList>
            <person name="Dal Grande F."/>
            <person name="Keller J."/>
            <person name="Delaux P.-M."/>
        </authorList>
    </citation>
    <scope>NUCLEOTIDE SEQUENCE</scope>
    <source>
        <strain evidence="3">SAG 2036</strain>
    </source>
</reference>
<protein>
    <recommendedName>
        <fullName evidence="5">DUF4385 domain-containing protein</fullName>
    </recommendedName>
</protein>
<dbReference type="Proteomes" id="UP001465755">
    <property type="component" value="Unassembled WGS sequence"/>
</dbReference>
<dbReference type="InterPro" id="IPR025494">
    <property type="entry name" value="DUF4385"/>
</dbReference>
<organism evidence="3 4">
    <name type="scientific">Symbiochloris irregularis</name>
    <dbReference type="NCBI Taxonomy" id="706552"/>
    <lineage>
        <taxon>Eukaryota</taxon>
        <taxon>Viridiplantae</taxon>
        <taxon>Chlorophyta</taxon>
        <taxon>core chlorophytes</taxon>
        <taxon>Trebouxiophyceae</taxon>
        <taxon>Trebouxiales</taxon>
        <taxon>Trebouxiaceae</taxon>
        <taxon>Symbiochloris</taxon>
    </lineage>
</organism>